<comment type="caution">
    <text evidence="3">The sequence shown here is derived from an EMBL/GenBank/DDBJ whole genome shotgun (WGS) entry which is preliminary data.</text>
</comment>
<dbReference type="EMBL" id="JACHMD010000001">
    <property type="protein sequence ID" value="MBB4666827.1"/>
    <property type="molecule type" value="Genomic_DNA"/>
</dbReference>
<proteinExistence type="predicted"/>
<protein>
    <submittedName>
        <fullName evidence="3">Uncharacterized protein</fullName>
    </submittedName>
</protein>
<feature type="region of interest" description="Disordered" evidence="1">
    <location>
        <begin position="1"/>
        <end position="20"/>
    </location>
</feature>
<dbReference type="Proteomes" id="UP000573729">
    <property type="component" value="Unassembled WGS sequence"/>
</dbReference>
<gene>
    <name evidence="3" type="ORF">BKA24_001536</name>
</gene>
<keyword evidence="4" id="KW-1185">Reference proteome</keyword>
<reference evidence="3 4" key="1">
    <citation type="submission" date="2020-08" db="EMBL/GenBank/DDBJ databases">
        <title>Sequencing the genomes of 1000 actinobacteria strains.</title>
        <authorList>
            <person name="Klenk H.-P."/>
        </authorList>
    </citation>
    <scope>NUCLEOTIDE SEQUENCE [LARGE SCALE GENOMIC DNA]</scope>
    <source>
        <strain evidence="3 4">DSM 24947</strain>
    </source>
</reference>
<feature type="transmembrane region" description="Helical" evidence="2">
    <location>
        <begin position="30"/>
        <end position="54"/>
    </location>
</feature>
<feature type="transmembrane region" description="Helical" evidence="2">
    <location>
        <begin position="66"/>
        <end position="86"/>
    </location>
</feature>
<evidence type="ECO:0000313" key="3">
    <source>
        <dbReference type="EMBL" id="MBB4666827.1"/>
    </source>
</evidence>
<keyword evidence="2" id="KW-1133">Transmembrane helix</keyword>
<dbReference type="RefSeq" id="WP_184216721.1">
    <property type="nucleotide sequence ID" value="NZ_JACHMD010000001.1"/>
</dbReference>
<accession>A0A7W7BQ95</accession>
<evidence type="ECO:0000313" key="4">
    <source>
        <dbReference type="Proteomes" id="UP000573729"/>
    </source>
</evidence>
<feature type="transmembrane region" description="Helical" evidence="2">
    <location>
        <begin position="92"/>
        <end position="114"/>
    </location>
</feature>
<evidence type="ECO:0000256" key="1">
    <source>
        <dbReference type="SAM" id="MobiDB-lite"/>
    </source>
</evidence>
<dbReference type="AlphaFoldDB" id="A0A7W7BQ95"/>
<sequence length="209" mass="22431">MAARPRSFLPDFMPDESAEEMSPAERGRIWTRWMCVGAIILSIGLIATVAAFAAGRRSLDVLGIEGTYAAVVAALVVMIAVTVLALTLRGALALLALVPAAACVVVGFITMLVAPNPLVEVKIANCRSPYVVGEGGGFGTIYRREGLVLEELERFHTDDWYAPFTTGEYAASADEHHVELRFFLRSPLEPLSLSEGPVTLLPLDGVVCE</sequence>
<name>A0A7W7BQ95_9MICO</name>
<keyword evidence="2" id="KW-0812">Transmembrane</keyword>
<keyword evidence="2" id="KW-0472">Membrane</keyword>
<organism evidence="3 4">
    <name type="scientific">Microbacterium marinum</name>
    <dbReference type="NCBI Taxonomy" id="421115"/>
    <lineage>
        <taxon>Bacteria</taxon>
        <taxon>Bacillati</taxon>
        <taxon>Actinomycetota</taxon>
        <taxon>Actinomycetes</taxon>
        <taxon>Micrococcales</taxon>
        <taxon>Microbacteriaceae</taxon>
        <taxon>Microbacterium</taxon>
    </lineage>
</organism>
<evidence type="ECO:0000256" key="2">
    <source>
        <dbReference type="SAM" id="Phobius"/>
    </source>
</evidence>